<feature type="transmembrane region" description="Helical" evidence="8">
    <location>
        <begin position="79"/>
        <end position="95"/>
    </location>
</feature>
<evidence type="ECO:0000256" key="4">
    <source>
        <dbReference type="ARBA" id="ARBA00022692"/>
    </source>
</evidence>
<accession>A0ABW8AVN2</accession>
<protein>
    <submittedName>
        <fullName evidence="9">MraY family glycosyltransferase</fullName>
        <ecNumber evidence="9">2.7.8.-</ecNumber>
    </submittedName>
</protein>
<evidence type="ECO:0000313" key="9">
    <source>
        <dbReference type="EMBL" id="MFI7589671.1"/>
    </source>
</evidence>
<dbReference type="InterPro" id="IPR000715">
    <property type="entry name" value="Glycosyl_transferase_4"/>
</dbReference>
<dbReference type="Proteomes" id="UP001612915">
    <property type="component" value="Unassembled WGS sequence"/>
</dbReference>
<keyword evidence="4 8" id="KW-0812">Transmembrane</keyword>
<comment type="caution">
    <text evidence="9">The sequence shown here is derived from an EMBL/GenBank/DDBJ whole genome shotgun (WGS) entry which is preliminary data.</text>
</comment>
<evidence type="ECO:0000256" key="3">
    <source>
        <dbReference type="ARBA" id="ARBA00022679"/>
    </source>
</evidence>
<feature type="transmembrane region" description="Helical" evidence="8">
    <location>
        <begin position="337"/>
        <end position="357"/>
    </location>
</feature>
<feature type="transmembrane region" description="Helical" evidence="8">
    <location>
        <begin position="139"/>
        <end position="158"/>
    </location>
</feature>
<keyword evidence="3 9" id="KW-0808">Transferase</keyword>
<dbReference type="Pfam" id="PF00953">
    <property type="entry name" value="Glycos_transf_4"/>
    <property type="match status" value="1"/>
</dbReference>
<evidence type="ECO:0000256" key="1">
    <source>
        <dbReference type="ARBA" id="ARBA00004651"/>
    </source>
</evidence>
<feature type="transmembrane region" description="Helical" evidence="8">
    <location>
        <begin position="312"/>
        <end position="331"/>
    </location>
</feature>
<dbReference type="EMBL" id="JBITLV010000008">
    <property type="protein sequence ID" value="MFI7589671.1"/>
    <property type="molecule type" value="Genomic_DNA"/>
</dbReference>
<dbReference type="PANTHER" id="PTHR22926">
    <property type="entry name" value="PHOSPHO-N-ACETYLMURAMOYL-PENTAPEPTIDE-TRANSFERASE"/>
    <property type="match status" value="1"/>
</dbReference>
<feature type="transmembrane region" description="Helical" evidence="8">
    <location>
        <begin position="164"/>
        <end position="183"/>
    </location>
</feature>
<dbReference type="RefSeq" id="WP_398284272.1">
    <property type="nucleotide sequence ID" value="NZ_JBITLV010000008.1"/>
</dbReference>
<reference evidence="9 10" key="1">
    <citation type="submission" date="2024-10" db="EMBL/GenBank/DDBJ databases">
        <title>The Natural Products Discovery Center: Release of the First 8490 Sequenced Strains for Exploring Actinobacteria Biosynthetic Diversity.</title>
        <authorList>
            <person name="Kalkreuter E."/>
            <person name="Kautsar S.A."/>
            <person name="Yang D."/>
            <person name="Bader C.D."/>
            <person name="Teijaro C.N."/>
            <person name="Fluegel L."/>
            <person name="Davis C.M."/>
            <person name="Simpson J.R."/>
            <person name="Lauterbach L."/>
            <person name="Steele A.D."/>
            <person name="Gui C."/>
            <person name="Meng S."/>
            <person name="Li G."/>
            <person name="Viehrig K."/>
            <person name="Ye F."/>
            <person name="Su P."/>
            <person name="Kiefer A.F."/>
            <person name="Nichols A."/>
            <person name="Cepeda A.J."/>
            <person name="Yan W."/>
            <person name="Fan B."/>
            <person name="Jiang Y."/>
            <person name="Adhikari A."/>
            <person name="Zheng C.-J."/>
            <person name="Schuster L."/>
            <person name="Cowan T.M."/>
            <person name="Smanski M.J."/>
            <person name="Chevrette M.G."/>
            <person name="De Carvalho L.P.S."/>
            <person name="Shen B."/>
        </authorList>
    </citation>
    <scope>NUCLEOTIDE SEQUENCE [LARGE SCALE GENOMIC DNA]</scope>
    <source>
        <strain evidence="9 10">NPDC049639</strain>
    </source>
</reference>
<evidence type="ECO:0000256" key="7">
    <source>
        <dbReference type="SAM" id="MobiDB-lite"/>
    </source>
</evidence>
<feature type="transmembrane region" description="Helical" evidence="8">
    <location>
        <begin position="107"/>
        <end position="127"/>
    </location>
</feature>
<comment type="subcellular location">
    <subcellularLocation>
        <location evidence="1">Cell membrane</location>
        <topology evidence="1">Multi-pass membrane protein</topology>
    </subcellularLocation>
</comment>
<sequence>MRGYLFVLVVAAAVTYLTTPAARRIARRFGAITEVRERDVHTVPIPRLGGTAIYLGIAVSLLIASRVPFFEGIFDSREPWIVLLCAGAICLLGVADDLWTLDAVTKFAGQALVAGVMAWQGLQLVLLPLGGVWIPSPGVLIVLTVLAVVICINAVNFVDGLDGLAAGIVAIAGSAFFVYAYLLTKDLNKQDYSSLAALITASLVGACVGFLPHNFNPARIFMGDSGSMLIGLLLAASTVEITGKIDPDAVYAGRILPAFLPVVLPLAVIALPLIDLFLAVFRRTRAGQKFWQPDKLHLHHRMLAIGHSHMRAVLILYFWTATVGFGVALFAVLPAHWASLIAALSVLLALALTLGPLRGRLAAARLAALEAGRSIAEANRIAAAAQEAEDAEAQGTAVATHDPDVDPALRVAEGPEVPGAPAPGKAS</sequence>
<keyword evidence="2" id="KW-1003">Cell membrane</keyword>
<evidence type="ECO:0000256" key="6">
    <source>
        <dbReference type="ARBA" id="ARBA00023136"/>
    </source>
</evidence>
<dbReference type="EC" id="2.7.8.-" evidence="9"/>
<feature type="transmembrane region" description="Helical" evidence="8">
    <location>
        <begin position="47"/>
        <end position="67"/>
    </location>
</feature>
<name>A0ABW8AVN2_9ACTN</name>
<feature type="compositionally biased region" description="Low complexity" evidence="7">
    <location>
        <begin position="411"/>
        <end position="427"/>
    </location>
</feature>
<proteinExistence type="predicted"/>
<feature type="transmembrane region" description="Helical" evidence="8">
    <location>
        <begin position="195"/>
        <end position="215"/>
    </location>
</feature>
<feature type="region of interest" description="Disordered" evidence="7">
    <location>
        <begin position="386"/>
        <end position="427"/>
    </location>
</feature>
<evidence type="ECO:0000256" key="8">
    <source>
        <dbReference type="SAM" id="Phobius"/>
    </source>
</evidence>
<gene>
    <name evidence="9" type="ORF">ACIB24_21595</name>
</gene>
<keyword evidence="6 8" id="KW-0472">Membrane</keyword>
<dbReference type="GO" id="GO:0016740">
    <property type="term" value="F:transferase activity"/>
    <property type="evidence" value="ECO:0007669"/>
    <property type="project" value="UniProtKB-KW"/>
</dbReference>
<keyword evidence="5 8" id="KW-1133">Transmembrane helix</keyword>
<evidence type="ECO:0000313" key="10">
    <source>
        <dbReference type="Proteomes" id="UP001612915"/>
    </source>
</evidence>
<dbReference type="PANTHER" id="PTHR22926:SF3">
    <property type="entry name" value="UNDECAPRENYL-PHOSPHATE ALPHA-N-ACETYLGLUCOSAMINYL 1-PHOSPHATE TRANSFERASE"/>
    <property type="match status" value="1"/>
</dbReference>
<evidence type="ECO:0000256" key="5">
    <source>
        <dbReference type="ARBA" id="ARBA00022989"/>
    </source>
</evidence>
<keyword evidence="10" id="KW-1185">Reference proteome</keyword>
<evidence type="ECO:0000256" key="2">
    <source>
        <dbReference type="ARBA" id="ARBA00022475"/>
    </source>
</evidence>
<organism evidence="9 10">
    <name type="scientific">Spongisporangium articulatum</name>
    <dbReference type="NCBI Taxonomy" id="3362603"/>
    <lineage>
        <taxon>Bacteria</taxon>
        <taxon>Bacillati</taxon>
        <taxon>Actinomycetota</taxon>
        <taxon>Actinomycetes</taxon>
        <taxon>Kineosporiales</taxon>
        <taxon>Kineosporiaceae</taxon>
        <taxon>Spongisporangium</taxon>
    </lineage>
</organism>
<feature type="transmembrane region" description="Helical" evidence="8">
    <location>
        <begin position="258"/>
        <end position="281"/>
    </location>
</feature>
<dbReference type="CDD" id="cd06853">
    <property type="entry name" value="GT_WecA_like"/>
    <property type="match status" value="1"/>
</dbReference>